<proteinExistence type="predicted"/>
<organism evidence="1">
    <name type="scientific">mine drainage metagenome</name>
    <dbReference type="NCBI Taxonomy" id="410659"/>
    <lineage>
        <taxon>unclassified sequences</taxon>
        <taxon>metagenomes</taxon>
        <taxon>ecological metagenomes</taxon>
    </lineage>
</organism>
<comment type="caution">
    <text evidence="1">The sequence shown here is derived from an EMBL/GenBank/DDBJ whole genome shotgun (WGS) entry which is preliminary data.</text>
</comment>
<protein>
    <submittedName>
        <fullName evidence="1">Uncharacterized protein</fullName>
    </submittedName>
</protein>
<sequence length="284" mass="29298">MYTLSSPTAIAVDAACHPRARELLRAISEVFRLTETGVTQLGLYALDADPVATRLAWGMVELVDAATPSAPSLLAAAGHGGPLVAATLTRARLGDVRDVTRLVVTEAARWPDPPRVGVAGGVEAAASAAAAAGVVASWWTRPELPPQHAEVLARPWGEMRAHLDVLALEPDASYGPRGIAVTDLIAAVARGRASLTGLSQVSWQPGTWASSMHAAAWAAHRSGRLREQLLAVVDVTAALVSAHADATQLRAALPALHALAVAAVVGDVLEPEPLAALSRGAIAL</sequence>
<reference evidence="1" key="1">
    <citation type="submission" date="2016-10" db="EMBL/GenBank/DDBJ databases">
        <title>Sequence of Gallionella enrichment culture.</title>
        <authorList>
            <person name="Poehlein A."/>
            <person name="Muehling M."/>
            <person name="Daniel R."/>
        </authorList>
    </citation>
    <scope>NUCLEOTIDE SEQUENCE</scope>
</reference>
<dbReference type="AlphaFoldDB" id="A0A1J5PZM0"/>
<gene>
    <name evidence="1" type="ORF">GALL_418030</name>
</gene>
<name>A0A1J5PZM0_9ZZZZ</name>
<dbReference type="EMBL" id="MLJW01001847">
    <property type="protein sequence ID" value="OIQ76514.1"/>
    <property type="molecule type" value="Genomic_DNA"/>
</dbReference>
<evidence type="ECO:0000313" key="1">
    <source>
        <dbReference type="EMBL" id="OIQ76514.1"/>
    </source>
</evidence>
<accession>A0A1J5PZM0</accession>